<dbReference type="Proteomes" id="UP000050792">
    <property type="component" value="Unassembled WGS sequence"/>
</dbReference>
<evidence type="ECO:0000256" key="1">
    <source>
        <dbReference type="ARBA" id="ARBA00004319"/>
    </source>
</evidence>
<keyword evidence="4" id="KW-0813">Transport</keyword>
<dbReference type="PANTHER" id="PTHR19316">
    <property type="entry name" value="PROTEIN FOLDING REGULATOR"/>
    <property type="match status" value="1"/>
</dbReference>
<dbReference type="WBParaSite" id="SRDH1_9170.1">
    <property type="protein sequence ID" value="SRDH1_9170.1"/>
    <property type="gene ID" value="SRDH1_9170"/>
</dbReference>
<reference evidence="11" key="1">
    <citation type="submission" date="2022-06" db="EMBL/GenBank/DDBJ databases">
        <authorList>
            <person name="Berger JAMES D."/>
            <person name="Berger JAMES D."/>
        </authorList>
    </citation>
    <scope>NUCLEOTIDE SEQUENCE [LARGE SCALE GENOMIC DNA]</scope>
</reference>
<dbReference type="GO" id="GO:0015031">
    <property type="term" value="P:protein transport"/>
    <property type="evidence" value="ECO:0007669"/>
    <property type="project" value="UniProtKB-KW"/>
</dbReference>
<proteinExistence type="inferred from homology"/>
<feature type="chain" id="PRO_5041714022" description="Nucleotide exchange factor SIL1" evidence="10">
    <location>
        <begin position="23"/>
        <end position="440"/>
    </location>
</feature>
<evidence type="ECO:0000256" key="9">
    <source>
        <dbReference type="ARBA" id="ARBA00023180"/>
    </source>
</evidence>
<dbReference type="InterPro" id="IPR050693">
    <property type="entry name" value="Hsp70_NEF-Inhibitors"/>
</dbReference>
<evidence type="ECO:0000256" key="7">
    <source>
        <dbReference type="ARBA" id="ARBA00022927"/>
    </source>
</evidence>
<reference evidence="12" key="2">
    <citation type="submission" date="2023-11" db="UniProtKB">
        <authorList>
            <consortium name="WormBaseParasite"/>
        </authorList>
    </citation>
    <scope>IDENTIFICATION</scope>
</reference>
<accession>A0AA85GFR1</accession>
<comment type="subcellular location">
    <subcellularLocation>
        <location evidence="1">Endoplasmic reticulum lumen</location>
    </subcellularLocation>
</comment>
<name>A0AA85GFR1_9TREM</name>
<comment type="similarity">
    <text evidence="2">Belongs to the SIL1 family.</text>
</comment>
<dbReference type="PANTHER" id="PTHR19316:SF35">
    <property type="entry name" value="NUCLEOTIDE EXCHANGE FACTOR SIL1"/>
    <property type="match status" value="1"/>
</dbReference>
<evidence type="ECO:0000313" key="11">
    <source>
        <dbReference type="Proteomes" id="UP000050792"/>
    </source>
</evidence>
<dbReference type="GO" id="GO:0000774">
    <property type="term" value="F:adenyl-nucleotide exchange factor activity"/>
    <property type="evidence" value="ECO:0007669"/>
    <property type="project" value="TreeGrafter"/>
</dbReference>
<evidence type="ECO:0000256" key="2">
    <source>
        <dbReference type="ARBA" id="ARBA00010588"/>
    </source>
</evidence>
<evidence type="ECO:0000256" key="3">
    <source>
        <dbReference type="ARBA" id="ARBA00015352"/>
    </source>
</evidence>
<keyword evidence="6" id="KW-0256">Endoplasmic reticulum</keyword>
<keyword evidence="9" id="KW-0325">Glycoprotein</keyword>
<dbReference type="InterPro" id="IPR016024">
    <property type="entry name" value="ARM-type_fold"/>
</dbReference>
<feature type="signal peptide" evidence="10">
    <location>
        <begin position="1"/>
        <end position="22"/>
    </location>
</feature>
<dbReference type="Gene3D" id="1.25.10.10">
    <property type="entry name" value="Leucine-rich Repeat Variant"/>
    <property type="match status" value="1"/>
</dbReference>
<evidence type="ECO:0000256" key="8">
    <source>
        <dbReference type="ARBA" id="ARBA00023010"/>
    </source>
</evidence>
<organism evidence="11 12">
    <name type="scientific">Schistosoma rodhaini</name>
    <dbReference type="NCBI Taxonomy" id="6188"/>
    <lineage>
        <taxon>Eukaryota</taxon>
        <taxon>Metazoa</taxon>
        <taxon>Spiralia</taxon>
        <taxon>Lophotrochozoa</taxon>
        <taxon>Platyhelminthes</taxon>
        <taxon>Trematoda</taxon>
        <taxon>Digenea</taxon>
        <taxon>Strigeidida</taxon>
        <taxon>Schistosomatoidea</taxon>
        <taxon>Schistosomatidae</taxon>
        <taxon>Schistosoma</taxon>
    </lineage>
</organism>
<sequence length="440" mass="50010">METIWVLIAVFLLMVTSYTKNASDFVPTHEWEEVTPGHGVHFGLHARQNLKTRYREAKHMGVMSSPSNVIAGEPGKPAINVSTYSGADNLSKPNTQSARHFRSYDELKKDFQKINVNIKTDPEIINEIMTEMKQNNSSDERLAIILEDLSYYLHQIDNARIFSKNGFETLLQLLHHPSYEVKKASLKAIGAATQGNSEVKVVALQSGLVDQLHSFLKACINGQDSLEFSTLLSGVVSTLSALLRDFPYAQKQFFSTSGISPSGFELLAQLSRRNASKGIQGLRVRILTLLTYLYSERLDAQKDFEEGPTKTKMDVWNMYASIPFEESFLMYGFCETLHISLLQDVQRGNEYNDLSAPVNHDIREKVITACLKFFNVCGWESSNFSNKQHILNLLDSIIDEYKLRSESDTDDINSYFTDMLLKVQRFRNMLKPYELPRTDL</sequence>
<keyword evidence="11" id="KW-1185">Reference proteome</keyword>
<keyword evidence="5 10" id="KW-0732">Signal</keyword>
<evidence type="ECO:0000313" key="12">
    <source>
        <dbReference type="WBParaSite" id="SRDH1_9170.1"/>
    </source>
</evidence>
<dbReference type="InterPro" id="IPR011989">
    <property type="entry name" value="ARM-like"/>
</dbReference>
<keyword evidence="7" id="KW-0653">Protein transport</keyword>
<dbReference type="SUPFAM" id="SSF48371">
    <property type="entry name" value="ARM repeat"/>
    <property type="match status" value="1"/>
</dbReference>
<evidence type="ECO:0000256" key="4">
    <source>
        <dbReference type="ARBA" id="ARBA00022448"/>
    </source>
</evidence>
<dbReference type="GO" id="GO:0005788">
    <property type="term" value="C:endoplasmic reticulum lumen"/>
    <property type="evidence" value="ECO:0007669"/>
    <property type="project" value="UniProtKB-SubCell"/>
</dbReference>
<evidence type="ECO:0000256" key="10">
    <source>
        <dbReference type="SAM" id="SignalP"/>
    </source>
</evidence>
<evidence type="ECO:0000256" key="6">
    <source>
        <dbReference type="ARBA" id="ARBA00022824"/>
    </source>
</evidence>
<keyword evidence="8" id="KW-0811">Translocation</keyword>
<evidence type="ECO:0000256" key="5">
    <source>
        <dbReference type="ARBA" id="ARBA00022729"/>
    </source>
</evidence>
<protein>
    <recommendedName>
        <fullName evidence="3">Nucleotide exchange factor SIL1</fullName>
    </recommendedName>
</protein>
<dbReference type="AlphaFoldDB" id="A0AA85GFR1"/>